<dbReference type="Proteomes" id="UP000717585">
    <property type="component" value="Unassembled WGS sequence"/>
</dbReference>
<dbReference type="InterPro" id="IPR040046">
    <property type="entry name" value="FAM228"/>
</dbReference>
<feature type="region of interest" description="Disordered" evidence="3">
    <location>
        <begin position="238"/>
        <end position="292"/>
    </location>
</feature>
<evidence type="ECO:0000256" key="2">
    <source>
        <dbReference type="SAM" id="Coils"/>
    </source>
</evidence>
<comment type="similarity">
    <text evidence="1">Belongs to the FAM228 family.</text>
</comment>
<proteinExistence type="inferred from homology"/>
<accession>A0A8J6ARQ2</accession>
<comment type="caution">
    <text evidence="4">The sequence shown here is derived from an EMBL/GenBank/DDBJ whole genome shotgun (WGS) entry which is preliminary data.</text>
</comment>
<dbReference type="AlphaFoldDB" id="A0A8J6ARQ2"/>
<name>A0A8J6ARQ2_9EUKA</name>
<evidence type="ECO:0000256" key="1">
    <source>
        <dbReference type="ARBA" id="ARBA00007753"/>
    </source>
</evidence>
<protein>
    <submittedName>
        <fullName evidence="4">Uncharacterized protein</fullName>
    </submittedName>
</protein>
<evidence type="ECO:0000256" key="3">
    <source>
        <dbReference type="SAM" id="MobiDB-lite"/>
    </source>
</evidence>
<sequence>MSAYLSINNMERAAKLLSLRAPKENSGEDDTPKQTRVLTKMELKQKAQKERYKMEFEQDQRQREKLVQEAARRKNLAFEKNLTALKLEREGFIEDMKRLVEEYDKEVRRRKKALHSEWEQQVFDPIQSRIREKVAPRKEELMKQKRELYDQYLSTVARKKVGGVYRDILIDDYDPLKWRAEDTKASVRIDDPLDRPLRKMVTEHVKVGLPKPRKQAPRQTVPIERWDHPETTGLIGVVVEKTKEPNPMSKSSVRIDHYDVPRGNEHARGDFPAGGKSIKPQPDSVARLMGQS</sequence>
<evidence type="ECO:0000313" key="4">
    <source>
        <dbReference type="EMBL" id="KAG9392293.1"/>
    </source>
</evidence>
<evidence type="ECO:0000313" key="5">
    <source>
        <dbReference type="Proteomes" id="UP000717585"/>
    </source>
</evidence>
<gene>
    <name evidence="4" type="ORF">J8273_5282</name>
</gene>
<keyword evidence="5" id="KW-1185">Reference proteome</keyword>
<dbReference type="PANTHER" id="PTHR28584">
    <property type="entry name" value="FAMILY WITH SEQUENCE SIMILARITY 228 MEMBER A"/>
    <property type="match status" value="1"/>
</dbReference>
<dbReference type="PANTHER" id="PTHR28584:SF1">
    <property type="entry name" value="PROTEIN FAM228B"/>
    <property type="match status" value="1"/>
</dbReference>
<dbReference type="OrthoDB" id="547133at2759"/>
<reference evidence="4" key="1">
    <citation type="submission" date="2021-05" db="EMBL/GenBank/DDBJ databases">
        <title>A free-living protist that lacks canonical eukaryotic 1 DNA replication and segregation systems.</title>
        <authorList>
            <person name="Salas-Leiva D.E."/>
            <person name="Tromer E.C."/>
            <person name="Curtis B.A."/>
            <person name="Jerlstrom-Hultqvist J."/>
            <person name="Kolisko M."/>
            <person name="Yi Z."/>
            <person name="Salas-Leiva J.S."/>
            <person name="Gallot-Lavallee L."/>
            <person name="Kops G.J.P.L."/>
            <person name="Archibald J.M."/>
            <person name="Simpson A.G.B."/>
            <person name="Roger A.J."/>
        </authorList>
    </citation>
    <scope>NUCLEOTIDE SEQUENCE</scope>
    <source>
        <strain evidence="4">BICM</strain>
    </source>
</reference>
<organism evidence="4 5">
    <name type="scientific">Carpediemonas membranifera</name>
    <dbReference type="NCBI Taxonomy" id="201153"/>
    <lineage>
        <taxon>Eukaryota</taxon>
        <taxon>Metamonada</taxon>
        <taxon>Carpediemonas-like organisms</taxon>
        <taxon>Carpediemonas</taxon>
    </lineage>
</organism>
<feature type="compositionally biased region" description="Basic and acidic residues" evidence="3">
    <location>
        <begin position="253"/>
        <end position="269"/>
    </location>
</feature>
<feature type="coiled-coil region" evidence="2">
    <location>
        <begin position="40"/>
        <end position="113"/>
    </location>
</feature>
<keyword evidence="2" id="KW-0175">Coiled coil</keyword>
<dbReference type="EMBL" id="JAHDYR010000038">
    <property type="protein sequence ID" value="KAG9392293.1"/>
    <property type="molecule type" value="Genomic_DNA"/>
</dbReference>